<accession>A0A855XP51</accession>
<evidence type="ECO:0000313" key="1">
    <source>
        <dbReference type="EMBL" id="PWT43107.1"/>
    </source>
</evidence>
<dbReference type="RefSeq" id="WP_109883239.1">
    <property type="nucleotide sequence ID" value="NZ_QGHP01000003.1"/>
</dbReference>
<gene>
    <name evidence="1" type="ORF">DKZ22_01815</name>
</gene>
<dbReference type="EMBL" id="QGHT01000004">
    <property type="protein sequence ID" value="PWT43107.1"/>
    <property type="molecule type" value="Genomic_DNA"/>
</dbReference>
<reference evidence="1 2" key="1">
    <citation type="journal article" date="2018" name="Front. Microbiol.">
        <title>Comparative Genomics of the Herbivore Gut Symbiont Lactobacillus reuteri Reveals Genetic Diversity and Lifestyle Adaptation.</title>
        <authorList>
            <person name="Zhao J."/>
        </authorList>
    </citation>
    <scope>NUCLEOTIDE SEQUENCE [LARGE SCALE GENOMIC DNA]</scope>
    <source>
        <strain evidence="1 2">LR10</strain>
    </source>
</reference>
<name>A0A855XP51_LIMRT</name>
<evidence type="ECO:0000313" key="2">
    <source>
        <dbReference type="Proteomes" id="UP000245980"/>
    </source>
</evidence>
<proteinExistence type="predicted"/>
<organism evidence="1 2">
    <name type="scientific">Limosilactobacillus reuteri</name>
    <name type="common">Lactobacillus reuteri</name>
    <dbReference type="NCBI Taxonomy" id="1598"/>
    <lineage>
        <taxon>Bacteria</taxon>
        <taxon>Bacillati</taxon>
        <taxon>Bacillota</taxon>
        <taxon>Bacilli</taxon>
        <taxon>Lactobacillales</taxon>
        <taxon>Lactobacillaceae</taxon>
        <taxon>Limosilactobacillus</taxon>
    </lineage>
</organism>
<protein>
    <submittedName>
        <fullName evidence="1">Uncharacterized protein</fullName>
    </submittedName>
</protein>
<sequence length="102" mass="11617">MASYSELNRLSEMVKSQKEALAKQMTVEEVISTIQSPTSSVELEVAMQALQMIDSVKTQVPSRDKVAESKGWYKEPLISYRGDEFQFDTSLLNKIRNGFHEK</sequence>
<dbReference type="AlphaFoldDB" id="A0A855XP51"/>
<dbReference type="Proteomes" id="UP000245980">
    <property type="component" value="Unassembled WGS sequence"/>
</dbReference>
<comment type="caution">
    <text evidence="1">The sequence shown here is derived from an EMBL/GenBank/DDBJ whole genome shotgun (WGS) entry which is preliminary data.</text>
</comment>